<organism evidence="1 2">
    <name type="scientific">Pontibacter ruber</name>
    <dbReference type="NCBI Taxonomy" id="1343895"/>
    <lineage>
        <taxon>Bacteria</taxon>
        <taxon>Pseudomonadati</taxon>
        <taxon>Bacteroidota</taxon>
        <taxon>Cytophagia</taxon>
        <taxon>Cytophagales</taxon>
        <taxon>Hymenobacteraceae</taxon>
        <taxon>Pontibacter</taxon>
    </lineage>
</organism>
<protein>
    <recommendedName>
        <fullName evidence="3">Rho-binding antiterminator</fullName>
    </recommendedName>
</protein>
<comment type="caution">
    <text evidence="1">The sequence shown here is derived from an EMBL/GenBank/DDBJ whole genome shotgun (WGS) entry which is preliminary data.</text>
</comment>
<evidence type="ECO:0000313" key="1">
    <source>
        <dbReference type="EMBL" id="MFD2247489.1"/>
    </source>
</evidence>
<dbReference type="Proteomes" id="UP001597374">
    <property type="component" value="Unassembled WGS sequence"/>
</dbReference>
<evidence type="ECO:0008006" key="3">
    <source>
        <dbReference type="Google" id="ProtNLM"/>
    </source>
</evidence>
<name>A0ABW5D065_9BACT</name>
<reference evidence="2" key="1">
    <citation type="journal article" date="2019" name="Int. J. Syst. Evol. Microbiol.">
        <title>The Global Catalogue of Microorganisms (GCM) 10K type strain sequencing project: providing services to taxonomists for standard genome sequencing and annotation.</title>
        <authorList>
            <consortium name="The Broad Institute Genomics Platform"/>
            <consortium name="The Broad Institute Genome Sequencing Center for Infectious Disease"/>
            <person name="Wu L."/>
            <person name="Ma J."/>
        </authorList>
    </citation>
    <scope>NUCLEOTIDE SEQUENCE [LARGE SCALE GENOMIC DNA]</scope>
    <source>
        <strain evidence="2">CGMCC 4.1782</strain>
    </source>
</reference>
<gene>
    <name evidence="1" type="ORF">ACFSKP_14570</name>
</gene>
<accession>A0ABW5D065</accession>
<evidence type="ECO:0000313" key="2">
    <source>
        <dbReference type="Proteomes" id="UP001597374"/>
    </source>
</evidence>
<dbReference type="RefSeq" id="WP_250430419.1">
    <property type="nucleotide sequence ID" value="NZ_JALPRR010000003.1"/>
</dbReference>
<sequence>MSQTYKPIDPAFRDELQVLAAKRAAARIQFYSDIHEFLSLHATLKEMVSKEDGEYLVLTTGEEIRLDRIVRIGDKPAPGYDDDFFKCDLGR</sequence>
<keyword evidence="2" id="KW-1185">Reference proteome</keyword>
<proteinExistence type="predicted"/>
<dbReference type="EMBL" id="JBHUIM010000002">
    <property type="protein sequence ID" value="MFD2247489.1"/>
    <property type="molecule type" value="Genomic_DNA"/>
</dbReference>